<dbReference type="Gene3D" id="2.40.70.10">
    <property type="entry name" value="Acid Proteases"/>
    <property type="match status" value="2"/>
</dbReference>
<dbReference type="SUPFAM" id="SSF50630">
    <property type="entry name" value="Acid proteases"/>
    <property type="match status" value="1"/>
</dbReference>
<accession>A0A834T892</accession>
<dbReference type="InterPro" id="IPR032799">
    <property type="entry name" value="TAXi_C"/>
</dbReference>
<dbReference type="PANTHER" id="PTHR13683">
    <property type="entry name" value="ASPARTYL PROTEASES"/>
    <property type="match status" value="1"/>
</dbReference>
<dbReference type="InterPro" id="IPR032861">
    <property type="entry name" value="TAXi_N"/>
</dbReference>
<dbReference type="InterPro" id="IPR001461">
    <property type="entry name" value="Aspartic_peptidase_A1"/>
</dbReference>
<dbReference type="PROSITE" id="PS51767">
    <property type="entry name" value="PEPTIDASE_A1"/>
    <property type="match status" value="1"/>
</dbReference>
<feature type="active site" evidence="2">
    <location>
        <position position="246"/>
    </location>
</feature>
<comment type="caution">
    <text evidence="4">The sequence shown here is derived from an EMBL/GenBank/DDBJ whole genome shotgun (WGS) entry which is preliminary data.</text>
</comment>
<dbReference type="Pfam" id="PF14541">
    <property type="entry name" value="TAXi_C"/>
    <property type="match status" value="1"/>
</dbReference>
<proteinExistence type="inferred from homology"/>
<dbReference type="GO" id="GO:0004190">
    <property type="term" value="F:aspartic-type endopeptidase activity"/>
    <property type="evidence" value="ECO:0007669"/>
    <property type="project" value="InterPro"/>
</dbReference>
<sequence length="298" mass="31785">MGHTHTQLEQFVIPARSGSLIGSGNYYVTVGLGSPKKELSLIFDTGSDLTWTQCEPCARYCYNQKEPLFDPLKSSTYYNISCTSTLCTQLSSATGNEPGCSATKACIYGIQYGDSSFSIGYFAKETLTVSSSDVVSNFLFGCGQNNRGLFGATAGLLGLGRHSISFVQQTAQKYRKIFSYCLPSTSSYAGFLKFGGDGSSAGKVQYTPLVSVGDSFYGLDFTGISVGGTRLPISSSVFSAGSSIIDSGTVITRLPPGAYGPLRDAFRRGMSKYPRGNSLSILDTCYDLSGYEVVSSPR</sequence>
<evidence type="ECO:0000256" key="1">
    <source>
        <dbReference type="ARBA" id="ARBA00007447"/>
    </source>
</evidence>
<name>A0A834T892_9FABA</name>
<dbReference type="EMBL" id="JAAIUW010000009">
    <property type="protein sequence ID" value="KAF7815881.1"/>
    <property type="molecule type" value="Genomic_DNA"/>
</dbReference>
<dbReference type="PANTHER" id="PTHR13683:SF750">
    <property type="entry name" value="ASPARTYL PROTEASE AED1"/>
    <property type="match status" value="1"/>
</dbReference>
<evidence type="ECO:0000313" key="5">
    <source>
        <dbReference type="Proteomes" id="UP000634136"/>
    </source>
</evidence>
<dbReference type="OrthoDB" id="2747330at2759"/>
<dbReference type="Proteomes" id="UP000634136">
    <property type="component" value="Unassembled WGS sequence"/>
</dbReference>
<dbReference type="FunFam" id="2.40.70.10:FF:000021">
    <property type="entry name" value="Aspartyl protease AED1"/>
    <property type="match status" value="1"/>
</dbReference>
<organism evidence="4 5">
    <name type="scientific">Senna tora</name>
    <dbReference type="NCBI Taxonomy" id="362788"/>
    <lineage>
        <taxon>Eukaryota</taxon>
        <taxon>Viridiplantae</taxon>
        <taxon>Streptophyta</taxon>
        <taxon>Embryophyta</taxon>
        <taxon>Tracheophyta</taxon>
        <taxon>Spermatophyta</taxon>
        <taxon>Magnoliopsida</taxon>
        <taxon>eudicotyledons</taxon>
        <taxon>Gunneridae</taxon>
        <taxon>Pentapetalae</taxon>
        <taxon>rosids</taxon>
        <taxon>fabids</taxon>
        <taxon>Fabales</taxon>
        <taxon>Fabaceae</taxon>
        <taxon>Caesalpinioideae</taxon>
        <taxon>Cassia clade</taxon>
        <taxon>Senna</taxon>
    </lineage>
</organism>
<evidence type="ECO:0000259" key="3">
    <source>
        <dbReference type="PROSITE" id="PS51767"/>
    </source>
</evidence>
<dbReference type="PRINTS" id="PR00792">
    <property type="entry name" value="PEPSIN"/>
</dbReference>
<dbReference type="AlphaFoldDB" id="A0A834T892"/>
<gene>
    <name evidence="4" type="ORF">G2W53_029850</name>
</gene>
<evidence type="ECO:0000313" key="4">
    <source>
        <dbReference type="EMBL" id="KAF7815881.1"/>
    </source>
</evidence>
<keyword evidence="4" id="KW-0378">Hydrolase</keyword>
<feature type="active site" evidence="2">
    <location>
        <position position="44"/>
    </location>
</feature>
<evidence type="ECO:0000256" key="2">
    <source>
        <dbReference type="PIRSR" id="PIRSR601461-1"/>
    </source>
</evidence>
<protein>
    <submittedName>
        <fullName evidence="4">Aspartyl protease family protein</fullName>
    </submittedName>
</protein>
<dbReference type="InterPro" id="IPR021109">
    <property type="entry name" value="Peptidase_aspartic_dom_sf"/>
</dbReference>
<dbReference type="Pfam" id="PF14543">
    <property type="entry name" value="TAXi_N"/>
    <property type="match status" value="1"/>
</dbReference>
<keyword evidence="5" id="KW-1185">Reference proteome</keyword>
<dbReference type="GO" id="GO:0006508">
    <property type="term" value="P:proteolysis"/>
    <property type="evidence" value="ECO:0007669"/>
    <property type="project" value="UniProtKB-KW"/>
</dbReference>
<dbReference type="InterPro" id="IPR033121">
    <property type="entry name" value="PEPTIDASE_A1"/>
</dbReference>
<keyword evidence="4" id="KW-0645">Protease</keyword>
<comment type="similarity">
    <text evidence="1">Belongs to the peptidase A1 family.</text>
</comment>
<reference evidence="4" key="1">
    <citation type="submission" date="2020-09" db="EMBL/GenBank/DDBJ databases">
        <title>Genome-Enabled Discovery of Anthraquinone Biosynthesis in Senna tora.</title>
        <authorList>
            <person name="Kang S.-H."/>
            <person name="Pandey R.P."/>
            <person name="Lee C.-M."/>
            <person name="Sim J.-S."/>
            <person name="Jeong J.-T."/>
            <person name="Choi B.-S."/>
            <person name="Jung M."/>
            <person name="Ginzburg D."/>
            <person name="Zhao K."/>
            <person name="Won S.Y."/>
            <person name="Oh T.-J."/>
            <person name="Yu Y."/>
            <person name="Kim N.-H."/>
            <person name="Lee O.R."/>
            <person name="Lee T.-H."/>
            <person name="Bashyal P."/>
            <person name="Kim T.-S."/>
            <person name="Lee W.-H."/>
            <person name="Kawkins C."/>
            <person name="Kim C.-K."/>
            <person name="Kim J.S."/>
            <person name="Ahn B.O."/>
            <person name="Rhee S.Y."/>
            <person name="Sohng J.K."/>
        </authorList>
    </citation>
    <scope>NUCLEOTIDE SEQUENCE</scope>
    <source>
        <tissue evidence="4">Leaf</tissue>
    </source>
</reference>
<feature type="domain" description="Peptidase A1" evidence="3">
    <location>
        <begin position="26"/>
        <end position="298"/>
    </location>
</feature>